<feature type="signal peptide" evidence="8">
    <location>
        <begin position="1"/>
        <end position="26"/>
    </location>
</feature>
<comment type="subcellular location">
    <subcellularLocation>
        <location evidence="1 7">Cell membrane</location>
        <topology evidence="1 7">Multi-pass membrane protein</topology>
    </subcellularLocation>
</comment>
<evidence type="ECO:0000256" key="2">
    <source>
        <dbReference type="ARBA" id="ARBA00022448"/>
    </source>
</evidence>
<reference evidence="10 11" key="1">
    <citation type="journal article" date="2019" name="Int. J. Syst. Evol. Microbiol.">
        <title>The Global Catalogue of Microorganisms (GCM) 10K type strain sequencing project: providing services to taxonomists for standard genome sequencing and annotation.</title>
        <authorList>
            <consortium name="The Broad Institute Genomics Platform"/>
            <consortium name="The Broad Institute Genome Sequencing Center for Infectious Disease"/>
            <person name="Wu L."/>
            <person name="Ma J."/>
        </authorList>
    </citation>
    <scope>NUCLEOTIDE SEQUENCE [LARGE SCALE GENOMIC DNA]</scope>
    <source>
        <strain evidence="10 11">JCM 13518</strain>
    </source>
</reference>
<dbReference type="Pfam" id="PF00528">
    <property type="entry name" value="BPD_transp_1"/>
    <property type="match status" value="1"/>
</dbReference>
<feature type="transmembrane region" description="Helical" evidence="7">
    <location>
        <begin position="188"/>
        <end position="217"/>
    </location>
</feature>
<dbReference type="InterPro" id="IPR050366">
    <property type="entry name" value="BP-dependent_transpt_permease"/>
</dbReference>
<dbReference type="Proteomes" id="UP001501057">
    <property type="component" value="Unassembled WGS sequence"/>
</dbReference>
<name>A0ABN2K8V9_9ACTN</name>
<keyword evidence="6 7" id="KW-0472">Membrane</keyword>
<dbReference type="SUPFAM" id="SSF161098">
    <property type="entry name" value="MetI-like"/>
    <property type="match status" value="1"/>
</dbReference>
<dbReference type="PANTHER" id="PTHR43386:SF25">
    <property type="entry name" value="PEPTIDE ABC TRANSPORTER PERMEASE PROTEIN"/>
    <property type="match status" value="1"/>
</dbReference>
<dbReference type="CDD" id="cd06261">
    <property type="entry name" value="TM_PBP2"/>
    <property type="match status" value="1"/>
</dbReference>
<feature type="transmembrane region" description="Helical" evidence="7">
    <location>
        <begin position="237"/>
        <end position="259"/>
    </location>
</feature>
<evidence type="ECO:0000259" key="9">
    <source>
        <dbReference type="PROSITE" id="PS50928"/>
    </source>
</evidence>
<feature type="chain" id="PRO_5046335066" evidence="8">
    <location>
        <begin position="27"/>
        <end position="272"/>
    </location>
</feature>
<dbReference type="PROSITE" id="PS50928">
    <property type="entry name" value="ABC_TM1"/>
    <property type="match status" value="1"/>
</dbReference>
<evidence type="ECO:0000256" key="7">
    <source>
        <dbReference type="RuleBase" id="RU363032"/>
    </source>
</evidence>
<comment type="caution">
    <text evidence="10">The sequence shown here is derived from an EMBL/GenBank/DDBJ whole genome shotgun (WGS) entry which is preliminary data.</text>
</comment>
<evidence type="ECO:0000313" key="10">
    <source>
        <dbReference type="EMBL" id="GAA1750792.1"/>
    </source>
</evidence>
<proteinExistence type="inferred from homology"/>
<protein>
    <submittedName>
        <fullName evidence="10">ABC transporter permease</fullName>
    </submittedName>
</protein>
<dbReference type="EMBL" id="BAAAME010000005">
    <property type="protein sequence ID" value="GAA1750792.1"/>
    <property type="molecule type" value="Genomic_DNA"/>
</dbReference>
<feature type="transmembrane region" description="Helical" evidence="7">
    <location>
        <begin position="75"/>
        <end position="98"/>
    </location>
</feature>
<dbReference type="Gene3D" id="1.10.3720.10">
    <property type="entry name" value="MetI-like"/>
    <property type="match status" value="1"/>
</dbReference>
<evidence type="ECO:0000256" key="5">
    <source>
        <dbReference type="ARBA" id="ARBA00022989"/>
    </source>
</evidence>
<accession>A0ABN2K8V9</accession>
<evidence type="ECO:0000313" key="11">
    <source>
        <dbReference type="Proteomes" id="UP001501057"/>
    </source>
</evidence>
<keyword evidence="8" id="KW-0732">Signal</keyword>
<evidence type="ECO:0000256" key="3">
    <source>
        <dbReference type="ARBA" id="ARBA00022475"/>
    </source>
</evidence>
<dbReference type="InterPro" id="IPR000515">
    <property type="entry name" value="MetI-like"/>
</dbReference>
<keyword evidence="11" id="KW-1185">Reference proteome</keyword>
<gene>
    <name evidence="10" type="ORF">GCM10009710_33320</name>
</gene>
<evidence type="ECO:0000256" key="1">
    <source>
        <dbReference type="ARBA" id="ARBA00004651"/>
    </source>
</evidence>
<keyword evidence="5 7" id="KW-1133">Transmembrane helix</keyword>
<evidence type="ECO:0000256" key="6">
    <source>
        <dbReference type="ARBA" id="ARBA00023136"/>
    </source>
</evidence>
<evidence type="ECO:0000256" key="4">
    <source>
        <dbReference type="ARBA" id="ARBA00022692"/>
    </source>
</evidence>
<organism evidence="10 11">
    <name type="scientific">Aeromicrobium alkaliterrae</name>
    <dbReference type="NCBI Taxonomy" id="302168"/>
    <lineage>
        <taxon>Bacteria</taxon>
        <taxon>Bacillati</taxon>
        <taxon>Actinomycetota</taxon>
        <taxon>Actinomycetes</taxon>
        <taxon>Propionibacteriales</taxon>
        <taxon>Nocardioidaceae</taxon>
        <taxon>Aeromicrobium</taxon>
    </lineage>
</organism>
<keyword evidence="3" id="KW-1003">Cell membrane</keyword>
<sequence length="272" mass="27613">MTAHRGSRPATLVMTAVLVAAAAAVAAPDLLAPHDPLGADPLDALSSPSFDHPLGTDQLGRDVLSRLVHGARRSIGLAVLATGLAVTVGTFVGLVAGMSPRVVDEAVSRLLDVVASFPTLLLALTLIAFVGPGSGSVVVALGSATVPHYARVVRARTQVVRRSEHVAQARTLGLSSTVLVRRHVLPQVLAPVVVLATLGVGGAVLAIAGLSFVGMGVPPPAPEWGSMLAEGRNTLAHAWWISVFPGIALVALVITVSALGQRLQGTSNGPGS</sequence>
<evidence type="ECO:0000256" key="8">
    <source>
        <dbReference type="SAM" id="SignalP"/>
    </source>
</evidence>
<keyword evidence="4 7" id="KW-0812">Transmembrane</keyword>
<dbReference type="PANTHER" id="PTHR43386">
    <property type="entry name" value="OLIGOPEPTIDE TRANSPORT SYSTEM PERMEASE PROTEIN APPC"/>
    <property type="match status" value="1"/>
</dbReference>
<dbReference type="InterPro" id="IPR035906">
    <property type="entry name" value="MetI-like_sf"/>
</dbReference>
<keyword evidence="2 7" id="KW-0813">Transport</keyword>
<feature type="domain" description="ABC transmembrane type-1" evidence="9">
    <location>
        <begin position="71"/>
        <end position="260"/>
    </location>
</feature>
<comment type="similarity">
    <text evidence="7">Belongs to the binding-protein-dependent transport system permease family.</text>
</comment>